<gene>
    <name evidence="1" type="ORF">O166_18605</name>
</gene>
<comment type="caution">
    <text evidence="1">The sequence shown here is derived from an EMBL/GenBank/DDBJ whole genome shotgun (WGS) entry which is preliminary data.</text>
</comment>
<keyword evidence="2" id="KW-1185">Reference proteome</keyword>
<dbReference type="Proteomes" id="UP000016426">
    <property type="component" value="Unassembled WGS sequence"/>
</dbReference>
<protein>
    <submittedName>
        <fullName evidence="1">Uncharacterized protein</fullName>
    </submittedName>
</protein>
<evidence type="ECO:0000313" key="2">
    <source>
        <dbReference type="Proteomes" id="UP000016426"/>
    </source>
</evidence>
<organism evidence="1 2">
    <name type="scientific">Pseudogulbenkiania ferrooxidans EGD-HP2</name>
    <dbReference type="NCBI Taxonomy" id="1388764"/>
    <lineage>
        <taxon>Bacteria</taxon>
        <taxon>Pseudomonadati</taxon>
        <taxon>Pseudomonadota</taxon>
        <taxon>Betaproteobacteria</taxon>
        <taxon>Neisseriales</taxon>
        <taxon>Chromobacteriaceae</taxon>
        <taxon>Pseudogulbenkiania</taxon>
    </lineage>
</organism>
<name>A0ABN0NCJ3_9NEIS</name>
<proteinExistence type="predicted"/>
<evidence type="ECO:0000313" key="1">
    <source>
        <dbReference type="EMBL" id="ERE20670.1"/>
    </source>
</evidence>
<sequence length="166" mass="18921">MQSKNQALDDLKAQRIHKTLLGETMWTRFGSVTEYGEIAQGKKWLPFNIYDDKGNEKFQVKWISVGHRNRVNLAGKSTNDPSYEMGCWFTMPSLRDMIIDGVITRHVQENEGSVTDKKAGTLITRQDEAENVALVGYELLKWLNSNSKVDVVFKASLKANEKPKKK</sequence>
<reference evidence="1 2" key="1">
    <citation type="journal article" date="2013" name="Genome Announc.">
        <title>Genome Sequence of the Pigment-Producing Bacterium Pseudogulbenkiania ferrooxidans, Isolated from Loktak Lake.</title>
        <authorList>
            <person name="Puranik S."/>
            <person name="Talkal R."/>
            <person name="Qureshi A."/>
            <person name="Khardenavis A."/>
            <person name="Kapley A."/>
            <person name="Purohit H.J."/>
        </authorList>
    </citation>
    <scope>NUCLEOTIDE SEQUENCE [LARGE SCALE GENOMIC DNA]</scope>
    <source>
        <strain evidence="1 2">EGD-HP2</strain>
    </source>
</reference>
<accession>A0ABN0NCJ3</accession>
<dbReference type="EMBL" id="AVPH01000008">
    <property type="protein sequence ID" value="ERE20670.1"/>
    <property type="molecule type" value="Genomic_DNA"/>
</dbReference>